<feature type="region of interest" description="Disordered" evidence="1">
    <location>
        <begin position="109"/>
        <end position="145"/>
    </location>
</feature>
<keyword evidence="5" id="KW-1185">Reference proteome</keyword>
<evidence type="ECO:0000313" key="4">
    <source>
        <dbReference type="EMBL" id="KAG8201152.1"/>
    </source>
</evidence>
<feature type="region of interest" description="Disordered" evidence="1">
    <location>
        <begin position="409"/>
        <end position="431"/>
    </location>
</feature>
<dbReference type="Proteomes" id="UP000827092">
    <property type="component" value="Unassembled WGS sequence"/>
</dbReference>
<keyword evidence="2" id="KW-0812">Transmembrane</keyword>
<dbReference type="Pfam" id="PF00168">
    <property type="entry name" value="C2"/>
    <property type="match status" value="2"/>
</dbReference>
<dbReference type="SMART" id="SM00239">
    <property type="entry name" value="C2"/>
    <property type="match status" value="2"/>
</dbReference>
<evidence type="ECO:0000313" key="5">
    <source>
        <dbReference type="Proteomes" id="UP000827092"/>
    </source>
</evidence>
<dbReference type="PANTHER" id="PTHR10024">
    <property type="entry name" value="SYNAPTOTAGMIN"/>
    <property type="match status" value="1"/>
</dbReference>
<organism evidence="4 5">
    <name type="scientific">Oedothorax gibbosus</name>
    <dbReference type="NCBI Taxonomy" id="931172"/>
    <lineage>
        <taxon>Eukaryota</taxon>
        <taxon>Metazoa</taxon>
        <taxon>Ecdysozoa</taxon>
        <taxon>Arthropoda</taxon>
        <taxon>Chelicerata</taxon>
        <taxon>Arachnida</taxon>
        <taxon>Araneae</taxon>
        <taxon>Araneomorphae</taxon>
        <taxon>Entelegynae</taxon>
        <taxon>Araneoidea</taxon>
        <taxon>Linyphiidae</taxon>
        <taxon>Erigoninae</taxon>
        <taxon>Oedothorax</taxon>
    </lineage>
</organism>
<feature type="domain" description="C2" evidence="3">
    <location>
        <begin position="168"/>
        <end position="303"/>
    </location>
</feature>
<gene>
    <name evidence="4" type="ORF">JTE90_028814</name>
</gene>
<dbReference type="EMBL" id="JAFNEN010000008">
    <property type="protein sequence ID" value="KAG8201152.1"/>
    <property type="molecule type" value="Genomic_DNA"/>
</dbReference>
<protein>
    <recommendedName>
        <fullName evidence="3">C2 domain-containing protein</fullName>
    </recommendedName>
</protein>
<proteinExistence type="predicted"/>
<dbReference type="PROSITE" id="PS50004">
    <property type="entry name" value="C2"/>
    <property type="match status" value="2"/>
</dbReference>
<dbReference type="AlphaFoldDB" id="A0AAV6VZ77"/>
<dbReference type="GO" id="GO:0005509">
    <property type="term" value="F:calcium ion binding"/>
    <property type="evidence" value="ECO:0007669"/>
    <property type="project" value="TreeGrafter"/>
</dbReference>
<feature type="compositionally biased region" description="Low complexity" evidence="1">
    <location>
        <begin position="129"/>
        <end position="144"/>
    </location>
</feature>
<dbReference type="GO" id="GO:0005886">
    <property type="term" value="C:plasma membrane"/>
    <property type="evidence" value="ECO:0007669"/>
    <property type="project" value="TreeGrafter"/>
</dbReference>
<evidence type="ECO:0000259" key="3">
    <source>
        <dbReference type="PROSITE" id="PS50004"/>
    </source>
</evidence>
<reference evidence="4 5" key="1">
    <citation type="journal article" date="2022" name="Nat. Ecol. Evol.">
        <title>A masculinizing supergene underlies an exaggerated male reproductive morph in a spider.</title>
        <authorList>
            <person name="Hendrickx F."/>
            <person name="De Corte Z."/>
            <person name="Sonet G."/>
            <person name="Van Belleghem S.M."/>
            <person name="Kostlbacher S."/>
            <person name="Vangestel C."/>
        </authorList>
    </citation>
    <scope>NUCLEOTIDE SEQUENCE [LARGE SCALE GENOMIC DNA]</scope>
    <source>
        <strain evidence="4">W744_W776</strain>
    </source>
</reference>
<keyword evidence="2" id="KW-0472">Membrane</keyword>
<dbReference type="SUPFAM" id="SSF49562">
    <property type="entry name" value="C2 domain (Calcium/lipid-binding domain, CaLB)"/>
    <property type="match status" value="2"/>
</dbReference>
<dbReference type="GO" id="GO:0000149">
    <property type="term" value="F:SNARE binding"/>
    <property type="evidence" value="ECO:0007669"/>
    <property type="project" value="TreeGrafter"/>
</dbReference>
<dbReference type="Gene3D" id="2.60.40.150">
    <property type="entry name" value="C2 domain"/>
    <property type="match status" value="2"/>
</dbReference>
<dbReference type="CDD" id="cd00276">
    <property type="entry name" value="C2B_Synaptotagmin"/>
    <property type="match status" value="1"/>
</dbReference>
<evidence type="ECO:0000256" key="2">
    <source>
        <dbReference type="SAM" id="Phobius"/>
    </source>
</evidence>
<dbReference type="GO" id="GO:0005544">
    <property type="term" value="F:calcium-dependent phospholipid binding"/>
    <property type="evidence" value="ECO:0007669"/>
    <property type="project" value="TreeGrafter"/>
</dbReference>
<dbReference type="GO" id="GO:0070382">
    <property type="term" value="C:exocytic vesicle"/>
    <property type="evidence" value="ECO:0007669"/>
    <property type="project" value="TreeGrafter"/>
</dbReference>
<dbReference type="GO" id="GO:0001786">
    <property type="term" value="F:phosphatidylserine binding"/>
    <property type="evidence" value="ECO:0007669"/>
    <property type="project" value="TreeGrafter"/>
</dbReference>
<feature type="domain" description="C2" evidence="3">
    <location>
        <begin position="314"/>
        <end position="466"/>
    </location>
</feature>
<dbReference type="InterPro" id="IPR000008">
    <property type="entry name" value="C2_dom"/>
</dbReference>
<comment type="caution">
    <text evidence="4">The sequence shown here is derived from an EMBL/GenBank/DDBJ whole genome shotgun (WGS) entry which is preliminary data.</text>
</comment>
<keyword evidence="2" id="KW-1133">Transmembrane helix</keyword>
<dbReference type="GO" id="GO:0017156">
    <property type="term" value="P:calcium-ion regulated exocytosis"/>
    <property type="evidence" value="ECO:0007669"/>
    <property type="project" value="TreeGrafter"/>
</dbReference>
<accession>A0AAV6VZ77</accession>
<dbReference type="InterPro" id="IPR035892">
    <property type="entry name" value="C2_domain_sf"/>
</dbReference>
<feature type="transmembrane region" description="Helical" evidence="2">
    <location>
        <begin position="36"/>
        <end position="67"/>
    </location>
</feature>
<sequence>MNFKNLTIESETHIFKVSFRNFVDVKMLQLTENEKILILAICIGLLVLTTLITVCVVVPTCWLHVILKKISKKRKMKYGNKYGLEEGTFIKLAGAPQYTVECGPPIVRSNSKNNSLHNGGKNRKREDSTYSSMSSSSQGNASVSNYVSNHTSEASVDTPIIDIEQEVNYGQVTFSAWCRMSEENNLGELIIVLKEAQDLIPRSYGGTCDPYLTLQLFRDKSRKRWSKSSNVTLYEFRTASKKKTQHPIFKETFIMEVSKSDLKDGALKIAAFDDEKYANDSELGEITIPLREISFGRNGEENNTTRDFLEPKKEFGEILFGLSYLPTAERLTLNLTKAHNLKVTANSIENFAPFIRVLLMLNGKLLKKKKTTSRQATTSPVFNETLTFDVPPAQLDHIVFLVVASHRDPQEISSPDSPTSPPNNGSVVRKSRHIGKVVIGSSVKGLALNHWKAMKQSPRKQVTQWHILR</sequence>
<name>A0AAV6VZ77_9ARAC</name>
<dbReference type="GO" id="GO:0030276">
    <property type="term" value="F:clathrin binding"/>
    <property type="evidence" value="ECO:0007669"/>
    <property type="project" value="TreeGrafter"/>
</dbReference>
<evidence type="ECO:0000256" key="1">
    <source>
        <dbReference type="SAM" id="MobiDB-lite"/>
    </source>
</evidence>